<proteinExistence type="predicted"/>
<feature type="region of interest" description="Disordered" evidence="1">
    <location>
        <begin position="1"/>
        <end position="111"/>
    </location>
</feature>
<comment type="caution">
    <text evidence="2">The sequence shown here is derived from an EMBL/GenBank/DDBJ whole genome shotgun (WGS) entry which is preliminary data.</text>
</comment>
<protein>
    <submittedName>
        <fullName evidence="2">Uncharacterized protein</fullName>
    </submittedName>
</protein>
<accession>A0AAD3SZY0</accession>
<feature type="compositionally biased region" description="Polar residues" evidence="1">
    <location>
        <begin position="92"/>
        <end position="111"/>
    </location>
</feature>
<dbReference type="EMBL" id="BSYO01000022">
    <property type="protein sequence ID" value="GMH21108.1"/>
    <property type="molecule type" value="Genomic_DNA"/>
</dbReference>
<dbReference type="Proteomes" id="UP001279734">
    <property type="component" value="Unassembled WGS sequence"/>
</dbReference>
<evidence type="ECO:0000256" key="1">
    <source>
        <dbReference type="SAM" id="MobiDB-lite"/>
    </source>
</evidence>
<name>A0AAD3SZY0_NEPGR</name>
<organism evidence="2 3">
    <name type="scientific">Nepenthes gracilis</name>
    <name type="common">Slender pitcher plant</name>
    <dbReference type="NCBI Taxonomy" id="150966"/>
    <lineage>
        <taxon>Eukaryota</taxon>
        <taxon>Viridiplantae</taxon>
        <taxon>Streptophyta</taxon>
        <taxon>Embryophyta</taxon>
        <taxon>Tracheophyta</taxon>
        <taxon>Spermatophyta</taxon>
        <taxon>Magnoliopsida</taxon>
        <taxon>eudicotyledons</taxon>
        <taxon>Gunneridae</taxon>
        <taxon>Pentapetalae</taxon>
        <taxon>Caryophyllales</taxon>
        <taxon>Nepenthaceae</taxon>
        <taxon>Nepenthes</taxon>
    </lineage>
</organism>
<sequence>MQMASSALDIYSRHQQHRKEFSSSSMQSNAVPNGIPHPVQNCDRFKSKGLTIHQIPDSGPHIKPQTKFHQTAISGAANQHTEYTRIGGTPSGGSQHTTIAPNNPSSHQQRE</sequence>
<reference evidence="2" key="1">
    <citation type="submission" date="2023-05" db="EMBL/GenBank/DDBJ databases">
        <title>Nepenthes gracilis genome sequencing.</title>
        <authorList>
            <person name="Fukushima K."/>
        </authorList>
    </citation>
    <scope>NUCLEOTIDE SEQUENCE</scope>
    <source>
        <strain evidence="2">SING2019-196</strain>
    </source>
</reference>
<evidence type="ECO:0000313" key="3">
    <source>
        <dbReference type="Proteomes" id="UP001279734"/>
    </source>
</evidence>
<gene>
    <name evidence="2" type="ORF">Nepgr_022950</name>
</gene>
<dbReference type="AlphaFoldDB" id="A0AAD3SZY0"/>
<feature type="compositionally biased region" description="Polar residues" evidence="1">
    <location>
        <begin position="22"/>
        <end position="31"/>
    </location>
</feature>
<keyword evidence="3" id="KW-1185">Reference proteome</keyword>
<feature type="compositionally biased region" description="Polar residues" evidence="1">
    <location>
        <begin position="67"/>
        <end position="81"/>
    </location>
</feature>
<evidence type="ECO:0000313" key="2">
    <source>
        <dbReference type="EMBL" id="GMH21108.1"/>
    </source>
</evidence>